<feature type="binding site" evidence="1">
    <location>
        <position position="11"/>
    </location>
    <ligand>
        <name>Zn(2+)</name>
        <dbReference type="ChEBI" id="CHEBI:29105"/>
    </ligand>
</feature>
<dbReference type="InterPro" id="IPR029063">
    <property type="entry name" value="SAM-dependent_MTases_sf"/>
</dbReference>
<dbReference type="EMBL" id="SOBT01000008">
    <property type="protein sequence ID" value="TDU31279.1"/>
    <property type="molecule type" value="Genomic_DNA"/>
</dbReference>
<dbReference type="SUPFAM" id="SSF53335">
    <property type="entry name" value="S-adenosyl-L-methionine-dependent methyltransferases"/>
    <property type="match status" value="1"/>
</dbReference>
<dbReference type="GO" id="GO:0032259">
    <property type="term" value="P:methylation"/>
    <property type="evidence" value="ECO:0007669"/>
    <property type="project" value="UniProtKB-KW"/>
</dbReference>
<dbReference type="AlphaFoldDB" id="A0A4R7PCC0"/>
<dbReference type="CDD" id="cd02440">
    <property type="entry name" value="AdoMet_MTases"/>
    <property type="match status" value="1"/>
</dbReference>
<feature type="binding site" evidence="2">
    <location>
        <begin position="96"/>
        <end position="97"/>
    </location>
    <ligand>
        <name>S-adenosyl-L-methionine</name>
        <dbReference type="ChEBI" id="CHEBI:59789"/>
    </ligand>
</feature>
<dbReference type="RefSeq" id="WP_133879881.1">
    <property type="nucleotide sequence ID" value="NZ_MWIN01000014.1"/>
</dbReference>
<dbReference type="InterPro" id="IPR016718">
    <property type="entry name" value="rRNA_m1G-MeTrfase_A_prd"/>
</dbReference>
<dbReference type="GO" id="GO:0008757">
    <property type="term" value="F:S-adenosylmethionine-dependent methyltransferase activity"/>
    <property type="evidence" value="ECO:0007669"/>
    <property type="project" value="InterPro"/>
</dbReference>
<dbReference type="OrthoDB" id="108476at2"/>
<dbReference type="Pfam" id="PF08241">
    <property type="entry name" value="Methyltransf_11"/>
    <property type="match status" value="1"/>
</dbReference>
<reference evidence="5 6" key="1">
    <citation type="submission" date="2019-03" db="EMBL/GenBank/DDBJ databases">
        <title>Genomic Encyclopedia of Type Strains, Phase IV (KMG-IV): sequencing the most valuable type-strain genomes for metagenomic binning, comparative biology and taxonomic classification.</title>
        <authorList>
            <person name="Goeker M."/>
        </authorList>
    </citation>
    <scope>NUCLEOTIDE SEQUENCE [LARGE SCALE GENOMIC DNA]</scope>
    <source>
        <strain evidence="5 6">DSM 26377</strain>
    </source>
</reference>
<feature type="domain" description="Methyltransferase type 11" evidence="3">
    <location>
        <begin position="90"/>
        <end position="173"/>
    </location>
</feature>
<dbReference type="PANTHER" id="PTHR42912">
    <property type="entry name" value="METHYLTRANSFERASE"/>
    <property type="match status" value="1"/>
</dbReference>
<feature type="binding site" evidence="1">
    <location>
        <position position="8"/>
    </location>
    <ligand>
        <name>Zn(2+)</name>
        <dbReference type="ChEBI" id="CHEBI:29105"/>
    </ligand>
</feature>
<organism evidence="5 6">
    <name type="scientific">Panacagrimonas perspica</name>
    <dbReference type="NCBI Taxonomy" id="381431"/>
    <lineage>
        <taxon>Bacteria</taxon>
        <taxon>Pseudomonadati</taxon>
        <taxon>Pseudomonadota</taxon>
        <taxon>Gammaproteobacteria</taxon>
        <taxon>Nevskiales</taxon>
        <taxon>Nevskiaceae</taxon>
        <taxon>Panacagrimonas</taxon>
    </lineage>
</organism>
<dbReference type="PIRSF" id="PIRSF018249">
    <property type="entry name" value="MyrA_prd"/>
    <property type="match status" value="1"/>
</dbReference>
<feature type="binding site" evidence="2">
    <location>
        <position position="181"/>
    </location>
    <ligand>
        <name>S-adenosyl-L-methionine</name>
        <dbReference type="ChEBI" id="CHEBI:59789"/>
    </ligand>
</feature>
<keyword evidence="6" id="KW-1185">Reference proteome</keyword>
<evidence type="ECO:0000313" key="6">
    <source>
        <dbReference type="Proteomes" id="UP000295341"/>
    </source>
</evidence>
<dbReference type="InterPro" id="IPR013216">
    <property type="entry name" value="Methyltransf_11"/>
</dbReference>
<feature type="binding site" evidence="1">
    <location>
        <position position="24"/>
    </location>
    <ligand>
        <name>Zn(2+)</name>
        <dbReference type="ChEBI" id="CHEBI:29105"/>
    </ligand>
</feature>
<name>A0A4R7PCC0_9GAMM</name>
<comment type="caution">
    <text evidence="5">The sequence shown here is derived from an EMBL/GenBank/DDBJ whole genome shotgun (WGS) entry which is preliminary data.</text>
</comment>
<accession>A0A4R7PCC0</accession>
<dbReference type="InterPro" id="IPR048647">
    <property type="entry name" value="RlmA_N"/>
</dbReference>
<keyword evidence="1" id="KW-0479">Metal-binding</keyword>
<proteinExistence type="predicted"/>
<keyword evidence="1" id="KW-0862">Zinc</keyword>
<evidence type="ECO:0000259" key="3">
    <source>
        <dbReference type="Pfam" id="PF08241"/>
    </source>
</evidence>
<evidence type="ECO:0000313" key="5">
    <source>
        <dbReference type="EMBL" id="TDU31279.1"/>
    </source>
</evidence>
<feature type="binding site" evidence="1">
    <location>
        <position position="28"/>
    </location>
    <ligand>
        <name>Zn(2+)</name>
        <dbReference type="ChEBI" id="CHEBI:29105"/>
    </ligand>
</feature>
<keyword evidence="5" id="KW-0808">Transferase</keyword>
<sequence>MTAAFLVCPLCAGPFDIQNGVWRCTAGHTFDVAREGYVNLLPAHHKHSKDPGDRPESLQARRAFLDAGHYAPLRAALVERLSALRPTGLLDIGCGEGYYTAAMAAQASTTVGLDIAKPAIRLAAKRHSGITWVVGSGARLPVASESVDVICTLFTPLHEAEMARVLRPGGRVLMVTPDAAHLHDLRAALFDVVEPHEPEKFRKGFEPLFEFVDQQAVRYPLALSPRDVNLLLEMTPYAWKARPERRVELEAREAGLQTEAAFSMLEFTKTPAPAR</sequence>
<keyword evidence="2" id="KW-0949">S-adenosyl-L-methionine</keyword>
<feature type="binding site" evidence="2">
    <location>
        <position position="70"/>
    </location>
    <ligand>
        <name>S-adenosyl-L-methionine</name>
        <dbReference type="ChEBI" id="CHEBI:59789"/>
    </ligand>
</feature>
<evidence type="ECO:0000259" key="4">
    <source>
        <dbReference type="Pfam" id="PF21302"/>
    </source>
</evidence>
<feature type="domain" description="23S rRNA (guanine(745)-N(1))-methyltransferase N-terminal" evidence="4">
    <location>
        <begin position="7"/>
        <end position="49"/>
    </location>
</feature>
<protein>
    <submittedName>
        <fullName evidence="5">23S rRNA m(1)G-745 methyltransferase</fullName>
    </submittedName>
</protein>
<evidence type="ECO:0000256" key="2">
    <source>
        <dbReference type="PIRSR" id="PIRSR018249-2"/>
    </source>
</evidence>
<evidence type="ECO:0000256" key="1">
    <source>
        <dbReference type="PIRSR" id="PIRSR018249-1"/>
    </source>
</evidence>
<gene>
    <name evidence="5" type="ORF">DFR24_0643</name>
</gene>
<dbReference type="Pfam" id="PF21302">
    <property type="entry name" value="Zn_ribbon_RlmA"/>
    <property type="match status" value="1"/>
</dbReference>
<keyword evidence="5" id="KW-0489">Methyltransferase</keyword>
<dbReference type="Gene3D" id="3.40.50.150">
    <property type="entry name" value="Vaccinia Virus protein VP39"/>
    <property type="match status" value="1"/>
</dbReference>
<dbReference type="GO" id="GO:0046872">
    <property type="term" value="F:metal ion binding"/>
    <property type="evidence" value="ECO:0007669"/>
    <property type="project" value="UniProtKB-KW"/>
</dbReference>
<dbReference type="Proteomes" id="UP000295341">
    <property type="component" value="Unassembled WGS sequence"/>
</dbReference>
<dbReference type="InterPro" id="IPR050508">
    <property type="entry name" value="Methyltransf_Superfamily"/>
</dbReference>
<dbReference type="PANTHER" id="PTHR42912:SF45">
    <property type="entry name" value="23S RRNA (GUANINE(745)-N(1))-METHYLTRANSFERASE"/>
    <property type="match status" value="1"/>
</dbReference>